<proteinExistence type="predicted"/>
<evidence type="ECO:0000313" key="5">
    <source>
        <dbReference type="EMBL" id="KAF2095786.1"/>
    </source>
</evidence>
<dbReference type="SUPFAM" id="SSF51905">
    <property type="entry name" value="FAD/NAD(P)-binding domain"/>
    <property type="match status" value="1"/>
</dbReference>
<keyword evidence="6" id="KW-1185">Reference proteome</keyword>
<keyword evidence="2" id="KW-0274">FAD</keyword>
<dbReference type="PANTHER" id="PTHR43004">
    <property type="entry name" value="TRK SYSTEM POTASSIUM UPTAKE PROTEIN"/>
    <property type="match status" value="1"/>
</dbReference>
<evidence type="ECO:0000256" key="3">
    <source>
        <dbReference type="ARBA" id="ARBA00023002"/>
    </source>
</evidence>
<evidence type="ECO:0000259" key="4">
    <source>
        <dbReference type="Pfam" id="PF01494"/>
    </source>
</evidence>
<sequence>MSLHADLIFKGLKAMMISSAPGTADTPRAHLLNPMAMECLRELGLEDDAVRMGVTGPPLEYMRWCYSMVGEEYGKIYAWGGAPSTKADVVSSTPSRFLDCPQSYLEPILLRYASTNGITCRFDTELVSFEHDGKGIVSTVKDRISQNTYQIRSRYLFGADGGRSVVGRSGGFEFLVEPSGGVACNVHFTADLDRRMSDRDAQLHVIMKPDARTRFGIAPIIRMIRPYTDWMLVAFSPGLKEDPFRHLTPTSPELLEYLKEAIGDESIEIKVKRLEPWNIRETVADKYSKPGNVYLLGDAAHRHPPAYGLGSNTSMQDAYNLGWKVLYVSKGLAGPALLESYSTERQPVGARLVRESNECMDRHAAVWAALGMFAETPEDGARQIAELSQSTEAGTVRREQLYQALEGKRREGESFGFNMNQWYTSSAVYLDDEEPRAEFAKDYILDIYISTYPGNRLPHAWLTAKVPSKPVSTIDIAGKGAFCIFTGHGGDAWKEAAAEISKSTGIPIKSYSIGWGLDYNDKYREWIKRREVGEDGCVLVRPDRYVAWRSKKMIPDCKAKLQHVLDHVLSRDQLTHANGSANGSV</sequence>
<evidence type="ECO:0000256" key="1">
    <source>
        <dbReference type="ARBA" id="ARBA00022630"/>
    </source>
</evidence>
<comment type="caution">
    <text evidence="5">The sequence shown here is derived from an EMBL/GenBank/DDBJ whole genome shotgun (WGS) entry which is preliminary data.</text>
</comment>
<gene>
    <name evidence="5" type="ORF">NA57DRAFT_43846</name>
</gene>
<name>A0A9P4M2K9_9PEZI</name>
<dbReference type="InterPro" id="IPR036188">
    <property type="entry name" value="FAD/NAD-bd_sf"/>
</dbReference>
<reference evidence="5" key="1">
    <citation type="journal article" date="2020" name="Stud. Mycol.">
        <title>101 Dothideomycetes genomes: a test case for predicting lifestyles and emergence of pathogens.</title>
        <authorList>
            <person name="Haridas S."/>
            <person name="Albert R."/>
            <person name="Binder M."/>
            <person name="Bloem J."/>
            <person name="Labutti K."/>
            <person name="Salamov A."/>
            <person name="Andreopoulos B."/>
            <person name="Baker S."/>
            <person name="Barry K."/>
            <person name="Bills G."/>
            <person name="Bluhm B."/>
            <person name="Cannon C."/>
            <person name="Castanera R."/>
            <person name="Culley D."/>
            <person name="Daum C."/>
            <person name="Ezra D."/>
            <person name="Gonzalez J."/>
            <person name="Henrissat B."/>
            <person name="Kuo A."/>
            <person name="Liang C."/>
            <person name="Lipzen A."/>
            <person name="Lutzoni F."/>
            <person name="Magnuson J."/>
            <person name="Mondo S."/>
            <person name="Nolan M."/>
            <person name="Ohm R."/>
            <person name="Pangilinan J."/>
            <person name="Park H.-J."/>
            <person name="Ramirez L."/>
            <person name="Alfaro M."/>
            <person name="Sun H."/>
            <person name="Tritt A."/>
            <person name="Yoshinaga Y."/>
            <person name="Zwiers L.-H."/>
            <person name="Turgeon B."/>
            <person name="Goodwin S."/>
            <person name="Spatafora J."/>
            <person name="Crous P."/>
            <person name="Grigoriev I."/>
        </authorList>
    </citation>
    <scope>NUCLEOTIDE SEQUENCE</scope>
    <source>
        <strain evidence="5">CBS 133067</strain>
    </source>
</reference>
<evidence type="ECO:0000313" key="6">
    <source>
        <dbReference type="Proteomes" id="UP000799772"/>
    </source>
</evidence>
<accession>A0A9P4M2K9</accession>
<dbReference type="InterPro" id="IPR002938">
    <property type="entry name" value="FAD-bd"/>
</dbReference>
<dbReference type="OrthoDB" id="2690153at2759"/>
<protein>
    <submittedName>
        <fullName evidence="5">Phenol 2-monooxygenase</fullName>
    </submittedName>
</protein>
<dbReference type="EMBL" id="ML978130">
    <property type="protein sequence ID" value="KAF2095786.1"/>
    <property type="molecule type" value="Genomic_DNA"/>
</dbReference>
<dbReference type="AlphaFoldDB" id="A0A9P4M2K9"/>
<dbReference type="Gene3D" id="3.50.50.60">
    <property type="entry name" value="FAD/NAD(P)-binding domain"/>
    <property type="match status" value="1"/>
</dbReference>
<dbReference type="GO" id="GO:0071949">
    <property type="term" value="F:FAD binding"/>
    <property type="evidence" value="ECO:0007669"/>
    <property type="project" value="InterPro"/>
</dbReference>
<dbReference type="Pfam" id="PF21274">
    <property type="entry name" value="Rng_hyd_C"/>
    <property type="match status" value="1"/>
</dbReference>
<dbReference type="InterPro" id="IPR050641">
    <property type="entry name" value="RIFMO-like"/>
</dbReference>
<feature type="domain" description="FAD-binding" evidence="4">
    <location>
        <begin position="7"/>
        <end position="356"/>
    </location>
</feature>
<keyword evidence="1" id="KW-0285">Flavoprotein</keyword>
<dbReference type="PANTHER" id="PTHR43004:SF8">
    <property type="entry name" value="FAD-BINDING DOMAIN-CONTAINING PROTEIN-RELATED"/>
    <property type="match status" value="1"/>
</dbReference>
<evidence type="ECO:0000256" key="2">
    <source>
        <dbReference type="ARBA" id="ARBA00022827"/>
    </source>
</evidence>
<organism evidence="5 6">
    <name type="scientific">Rhizodiscina lignyota</name>
    <dbReference type="NCBI Taxonomy" id="1504668"/>
    <lineage>
        <taxon>Eukaryota</taxon>
        <taxon>Fungi</taxon>
        <taxon>Dikarya</taxon>
        <taxon>Ascomycota</taxon>
        <taxon>Pezizomycotina</taxon>
        <taxon>Dothideomycetes</taxon>
        <taxon>Pleosporomycetidae</taxon>
        <taxon>Aulographales</taxon>
        <taxon>Rhizodiscinaceae</taxon>
        <taxon>Rhizodiscina</taxon>
    </lineage>
</organism>
<dbReference type="Gene3D" id="3.30.9.10">
    <property type="entry name" value="D-Amino Acid Oxidase, subunit A, domain 2"/>
    <property type="match status" value="1"/>
</dbReference>
<dbReference type="Pfam" id="PF01494">
    <property type="entry name" value="FAD_binding_3"/>
    <property type="match status" value="1"/>
</dbReference>
<dbReference type="GO" id="GO:0016709">
    <property type="term" value="F:oxidoreductase activity, acting on paired donors, with incorporation or reduction of molecular oxygen, NAD(P)H as one donor, and incorporation of one atom of oxygen"/>
    <property type="evidence" value="ECO:0007669"/>
    <property type="project" value="UniProtKB-ARBA"/>
</dbReference>
<dbReference type="PRINTS" id="PR00420">
    <property type="entry name" value="RNGMNOXGNASE"/>
</dbReference>
<keyword evidence="3" id="KW-0560">Oxidoreductase</keyword>
<dbReference type="Proteomes" id="UP000799772">
    <property type="component" value="Unassembled WGS sequence"/>
</dbReference>
<dbReference type="Gene3D" id="3.40.30.120">
    <property type="match status" value="1"/>
</dbReference>